<sequence length="108" mass="12392">MWDDILKDDGVKWNSFCAPLENDAEGSRILVTTRSPEVSKLVGPMNNYELKGSQDEVFWHFFKYCTFGSTSSCNNRESLECIGEKIVPKLKDSLCWLPGLFDACWEWS</sequence>
<dbReference type="InterPro" id="IPR002182">
    <property type="entry name" value="NB-ARC"/>
</dbReference>
<proteinExistence type="predicted"/>
<dbReference type="EnsemblPlants" id="TuG1812G0600003610.01.T01">
    <property type="protein sequence ID" value="TuG1812G0600003610.01.T01.cds384430"/>
    <property type="gene ID" value="TuG1812G0600003610.01"/>
</dbReference>
<feature type="domain" description="NB-ARC" evidence="1">
    <location>
        <begin position="2"/>
        <end position="67"/>
    </location>
</feature>
<dbReference type="GO" id="GO:0043531">
    <property type="term" value="F:ADP binding"/>
    <property type="evidence" value="ECO:0007669"/>
    <property type="project" value="InterPro"/>
</dbReference>
<protein>
    <recommendedName>
        <fullName evidence="1">NB-ARC domain-containing protein</fullName>
    </recommendedName>
</protein>
<reference evidence="3" key="1">
    <citation type="journal article" date="2013" name="Nature">
        <title>Draft genome of the wheat A-genome progenitor Triticum urartu.</title>
        <authorList>
            <person name="Ling H.Q."/>
            <person name="Zhao S."/>
            <person name="Liu D."/>
            <person name="Wang J."/>
            <person name="Sun H."/>
            <person name="Zhang C."/>
            <person name="Fan H."/>
            <person name="Li D."/>
            <person name="Dong L."/>
            <person name="Tao Y."/>
            <person name="Gao C."/>
            <person name="Wu H."/>
            <person name="Li Y."/>
            <person name="Cui Y."/>
            <person name="Guo X."/>
            <person name="Zheng S."/>
            <person name="Wang B."/>
            <person name="Yu K."/>
            <person name="Liang Q."/>
            <person name="Yang W."/>
            <person name="Lou X."/>
            <person name="Chen J."/>
            <person name="Feng M."/>
            <person name="Jian J."/>
            <person name="Zhang X."/>
            <person name="Luo G."/>
            <person name="Jiang Y."/>
            <person name="Liu J."/>
            <person name="Wang Z."/>
            <person name="Sha Y."/>
            <person name="Zhang B."/>
            <person name="Wu H."/>
            <person name="Tang D."/>
            <person name="Shen Q."/>
            <person name="Xue P."/>
            <person name="Zou S."/>
            <person name="Wang X."/>
            <person name="Liu X."/>
            <person name="Wang F."/>
            <person name="Yang Y."/>
            <person name="An X."/>
            <person name="Dong Z."/>
            <person name="Zhang K."/>
            <person name="Zhang X."/>
            <person name="Luo M.C."/>
            <person name="Dvorak J."/>
            <person name="Tong Y."/>
            <person name="Wang J."/>
            <person name="Yang H."/>
            <person name="Li Z."/>
            <person name="Wang D."/>
            <person name="Zhang A."/>
            <person name="Wang J."/>
        </authorList>
    </citation>
    <scope>NUCLEOTIDE SEQUENCE</scope>
    <source>
        <strain evidence="3">cv. G1812</strain>
    </source>
</reference>
<dbReference type="InterPro" id="IPR027417">
    <property type="entry name" value="P-loop_NTPase"/>
</dbReference>
<evidence type="ECO:0000259" key="1">
    <source>
        <dbReference type="Pfam" id="PF00931"/>
    </source>
</evidence>
<reference evidence="2" key="3">
    <citation type="submission" date="2022-06" db="UniProtKB">
        <authorList>
            <consortium name="EnsemblPlants"/>
        </authorList>
    </citation>
    <scope>IDENTIFICATION</scope>
</reference>
<dbReference type="SUPFAM" id="SSF52540">
    <property type="entry name" value="P-loop containing nucleoside triphosphate hydrolases"/>
    <property type="match status" value="1"/>
</dbReference>
<keyword evidence="3" id="KW-1185">Reference proteome</keyword>
<dbReference type="Pfam" id="PF00931">
    <property type="entry name" value="NB-ARC"/>
    <property type="match status" value="1"/>
</dbReference>
<dbReference type="AlphaFoldDB" id="A0A8R7QRJ9"/>
<name>A0A8R7QRJ9_TRIUA</name>
<reference evidence="2" key="2">
    <citation type="submission" date="2018-03" db="EMBL/GenBank/DDBJ databases">
        <title>The Triticum urartu genome reveals the dynamic nature of wheat genome evolution.</title>
        <authorList>
            <person name="Ling H."/>
            <person name="Ma B."/>
            <person name="Shi X."/>
            <person name="Liu H."/>
            <person name="Dong L."/>
            <person name="Sun H."/>
            <person name="Cao Y."/>
            <person name="Gao Q."/>
            <person name="Zheng S."/>
            <person name="Li Y."/>
            <person name="Yu Y."/>
            <person name="Du H."/>
            <person name="Qi M."/>
            <person name="Li Y."/>
            <person name="Yu H."/>
            <person name="Cui Y."/>
            <person name="Wang N."/>
            <person name="Chen C."/>
            <person name="Wu H."/>
            <person name="Zhao Y."/>
            <person name="Zhang J."/>
            <person name="Li Y."/>
            <person name="Zhou W."/>
            <person name="Zhang B."/>
            <person name="Hu W."/>
            <person name="Eijk M."/>
            <person name="Tang J."/>
            <person name="Witsenboer H."/>
            <person name="Zhao S."/>
            <person name="Li Z."/>
            <person name="Zhang A."/>
            <person name="Wang D."/>
            <person name="Liang C."/>
        </authorList>
    </citation>
    <scope>NUCLEOTIDE SEQUENCE [LARGE SCALE GENOMIC DNA]</scope>
    <source>
        <strain evidence="2">cv. G1812</strain>
    </source>
</reference>
<evidence type="ECO:0000313" key="2">
    <source>
        <dbReference type="EnsemblPlants" id="TuG1812G0600003610.01.T01.cds384430"/>
    </source>
</evidence>
<evidence type="ECO:0000313" key="3">
    <source>
        <dbReference type="Proteomes" id="UP000015106"/>
    </source>
</evidence>
<dbReference type="Proteomes" id="UP000015106">
    <property type="component" value="Chromosome 6"/>
</dbReference>
<organism evidence="2 3">
    <name type="scientific">Triticum urartu</name>
    <name type="common">Red wild einkorn</name>
    <name type="synonym">Crithodium urartu</name>
    <dbReference type="NCBI Taxonomy" id="4572"/>
    <lineage>
        <taxon>Eukaryota</taxon>
        <taxon>Viridiplantae</taxon>
        <taxon>Streptophyta</taxon>
        <taxon>Embryophyta</taxon>
        <taxon>Tracheophyta</taxon>
        <taxon>Spermatophyta</taxon>
        <taxon>Magnoliopsida</taxon>
        <taxon>Liliopsida</taxon>
        <taxon>Poales</taxon>
        <taxon>Poaceae</taxon>
        <taxon>BOP clade</taxon>
        <taxon>Pooideae</taxon>
        <taxon>Triticodae</taxon>
        <taxon>Triticeae</taxon>
        <taxon>Triticinae</taxon>
        <taxon>Triticum</taxon>
    </lineage>
</organism>
<accession>A0A8R7QRJ9</accession>
<dbReference type="Gramene" id="TuG1812G0600003610.01.T01">
    <property type="protein sequence ID" value="TuG1812G0600003610.01.T01.cds384430"/>
    <property type="gene ID" value="TuG1812G0600003610.01"/>
</dbReference>